<reference evidence="2" key="1">
    <citation type="journal article" date="2014" name="Sci. Data">
        <title>Genomes of diverse isolates of the marine cyanobacterium Prochlorococcus.</title>
        <authorList>
            <person name="Biller S."/>
            <person name="Berube P."/>
            <person name="Thompson J."/>
            <person name="Kelly L."/>
            <person name="Roggensack S."/>
            <person name="Awad L."/>
            <person name="Roache-Johnson K."/>
            <person name="Ding H."/>
            <person name="Giovannoni S.J."/>
            <person name="Moore L.R."/>
            <person name="Chisholm S.W."/>
        </authorList>
    </citation>
    <scope>NUCLEOTIDE SEQUENCE [LARGE SCALE GENOMIC DNA]</scope>
    <source>
        <strain evidence="2">PAC1</strain>
    </source>
</reference>
<evidence type="ECO:0000313" key="2">
    <source>
        <dbReference type="Proteomes" id="UP000030392"/>
    </source>
</evidence>
<sequence length="242" mass="27839">MKEIIAMHGWAGNSNQWSNWEQIFKCCKWEWRNSERGYTALCPHIQKWTHNSNQVKLKRVAICHSLGSHLIDKQVLYSATHVVLINSFSHFIPSGKENRPIKLALNRMMDAINTPNEASMLRKFHVKAYKPNHIDADSIESNLINISELGRVKLKKDLKLLIDSDSLPTGLNTLANVLIVNSEEDNILANQTKAKLAEDLRKHLKFLPKIINLQDEGHSITKIKNIKKVKHWLEFDHAKNMV</sequence>
<dbReference type="Gene3D" id="3.40.50.1820">
    <property type="entry name" value="alpha/beta hydrolase"/>
    <property type="match status" value="1"/>
</dbReference>
<gene>
    <name evidence="1" type="ORF">EV03_0923</name>
</gene>
<dbReference type="RefSeq" id="WP_036905578.1">
    <property type="nucleotide sequence ID" value="NZ_CP138967.1"/>
</dbReference>
<proteinExistence type="predicted"/>
<protein>
    <submittedName>
        <fullName evidence="1">Biotin synthesis protein bioK</fullName>
    </submittedName>
</protein>
<comment type="caution">
    <text evidence="1">The sequence shown here is derived from an EMBL/GenBank/DDBJ whole genome shotgun (WGS) entry which is preliminary data.</text>
</comment>
<accession>A0A0A2C7Y6</accession>
<dbReference type="EMBL" id="JNAX01000010">
    <property type="protein sequence ID" value="KGG20985.1"/>
    <property type="molecule type" value="Genomic_DNA"/>
</dbReference>
<dbReference type="InterPro" id="IPR029058">
    <property type="entry name" value="AB_hydrolase_fold"/>
</dbReference>
<name>A0A0A2C7Y6_PROMR</name>
<dbReference type="Proteomes" id="UP000030392">
    <property type="component" value="Unassembled WGS sequence"/>
</dbReference>
<evidence type="ECO:0000313" key="1">
    <source>
        <dbReference type="EMBL" id="KGG20985.1"/>
    </source>
</evidence>
<dbReference type="AlphaFoldDB" id="A0A0A2C7Y6"/>
<dbReference type="SUPFAM" id="SSF53474">
    <property type="entry name" value="alpha/beta-Hydrolases"/>
    <property type="match status" value="1"/>
</dbReference>
<organism evidence="1 2">
    <name type="scientific">Prochlorococcus marinus str. PAC1</name>
    <dbReference type="NCBI Taxonomy" id="59924"/>
    <lineage>
        <taxon>Bacteria</taxon>
        <taxon>Bacillati</taxon>
        <taxon>Cyanobacteriota</taxon>
        <taxon>Cyanophyceae</taxon>
        <taxon>Synechococcales</taxon>
        <taxon>Prochlorococcaceae</taxon>
        <taxon>Prochlorococcus</taxon>
    </lineage>
</organism>